<dbReference type="InterPro" id="IPR001214">
    <property type="entry name" value="SET_dom"/>
</dbReference>
<comment type="function">
    <text evidence="18">Histone methyltransferase that specifically trimethylates 'Lys-9' of histone H3. H3 'Lys-9' trimethylation represents a specific tag for epigenetic transcriptional repression by recruiting HP1 (CBX1, CBX3 and/or CBX5) proteins to methylated histones. Mainly functions in euchromatin regions, thereby playing a central role in the silencing of euchromatic genes. H3 'Lys-9' trimethylation is coordinated with DNA methylation. Plays a role in promoter hypermethylation and transcriptional silencing of tumor suppressor genes (TSGs) or other tumor-related genes. Also required to maintain a transcriptionally repressive state of genes in undifferentiated embryonic stem cells (ESCs). Associates at promoter regions of tumor suppressor genes (TSGs) leading to their gene silencing.</text>
</comment>
<dbReference type="SMART" id="SM00317">
    <property type="entry name" value="SET"/>
    <property type="match status" value="1"/>
</dbReference>
<dbReference type="EMBL" id="JAWDJR010000012">
    <property type="protein sequence ID" value="KAK9965900.1"/>
    <property type="molecule type" value="Genomic_DNA"/>
</dbReference>
<keyword evidence="12" id="KW-0156">Chromatin regulator</keyword>
<organism evidence="23 24">
    <name type="scientific">Culter alburnus</name>
    <name type="common">Topmouth culter</name>
    <dbReference type="NCBI Taxonomy" id="194366"/>
    <lineage>
        <taxon>Eukaryota</taxon>
        <taxon>Metazoa</taxon>
        <taxon>Chordata</taxon>
        <taxon>Craniata</taxon>
        <taxon>Vertebrata</taxon>
        <taxon>Euteleostomi</taxon>
        <taxon>Actinopterygii</taxon>
        <taxon>Neopterygii</taxon>
        <taxon>Teleostei</taxon>
        <taxon>Ostariophysi</taxon>
        <taxon>Cypriniformes</taxon>
        <taxon>Xenocyprididae</taxon>
        <taxon>Xenocypridinae</taxon>
        <taxon>Culter</taxon>
    </lineage>
</organism>
<feature type="compositionally biased region" description="Polar residues" evidence="19">
    <location>
        <begin position="717"/>
        <end position="727"/>
    </location>
</feature>
<keyword evidence="9" id="KW-0479">Metal-binding</keyword>
<dbReference type="PANTHER" id="PTHR46024">
    <property type="entry name" value="HISTONE-LYSINE N-METHYLTRANSFERASE EGGLESS"/>
    <property type="match status" value="1"/>
</dbReference>
<dbReference type="InterPro" id="IPR047232">
    <property type="entry name" value="SETDB1/2-like_MBD"/>
</dbReference>
<feature type="domain" description="Pre-SET" evidence="21">
    <location>
        <begin position="546"/>
        <end position="619"/>
    </location>
</feature>
<feature type="region of interest" description="Disordered" evidence="19">
    <location>
        <begin position="717"/>
        <end position="761"/>
    </location>
</feature>
<feature type="region of interest" description="Disordered" evidence="19">
    <location>
        <begin position="210"/>
        <end position="261"/>
    </location>
</feature>
<dbReference type="Gene3D" id="2.30.30.140">
    <property type="match status" value="3"/>
</dbReference>
<dbReference type="GO" id="GO:0046974">
    <property type="term" value="F:histone H3K9 methyltransferase activity"/>
    <property type="evidence" value="ECO:0007669"/>
    <property type="project" value="TreeGrafter"/>
</dbReference>
<reference evidence="23 24" key="1">
    <citation type="submission" date="2024-05" db="EMBL/GenBank/DDBJ databases">
        <title>A high-quality chromosomal-level genome assembly of Topmouth culter (Culter alburnus).</title>
        <authorList>
            <person name="Zhao H."/>
        </authorList>
    </citation>
    <scope>NUCLEOTIDE SEQUENCE [LARGE SCALE GENOMIC DNA]</scope>
    <source>
        <strain evidence="23">CATC2023</strain>
        <tissue evidence="23">Muscle</tissue>
    </source>
</reference>
<keyword evidence="7" id="KW-0808">Transferase</keyword>
<evidence type="ECO:0000256" key="18">
    <source>
        <dbReference type="ARBA" id="ARBA00055955"/>
    </source>
</evidence>
<dbReference type="InterPro" id="IPR003616">
    <property type="entry name" value="Post-SET_dom"/>
</dbReference>
<evidence type="ECO:0000256" key="12">
    <source>
        <dbReference type="ARBA" id="ARBA00022853"/>
    </source>
</evidence>
<dbReference type="GO" id="GO:0008270">
    <property type="term" value="F:zinc ion binding"/>
    <property type="evidence" value="ECO:0007669"/>
    <property type="project" value="InterPro"/>
</dbReference>
<evidence type="ECO:0000256" key="6">
    <source>
        <dbReference type="ARBA" id="ARBA00022603"/>
    </source>
</evidence>
<dbReference type="SUPFAM" id="SSF82199">
    <property type="entry name" value="SET domain"/>
    <property type="match status" value="1"/>
</dbReference>
<evidence type="ECO:0000256" key="8">
    <source>
        <dbReference type="ARBA" id="ARBA00022691"/>
    </source>
</evidence>
<dbReference type="Pfam" id="PF05033">
    <property type="entry name" value="Pre-SET"/>
    <property type="match status" value="1"/>
</dbReference>
<keyword evidence="8" id="KW-0949">S-adenosyl-L-methionine</keyword>
<evidence type="ECO:0000313" key="23">
    <source>
        <dbReference type="EMBL" id="KAK9965900.1"/>
    </source>
</evidence>
<evidence type="ECO:0000256" key="7">
    <source>
        <dbReference type="ARBA" id="ARBA00022679"/>
    </source>
</evidence>
<dbReference type="GO" id="GO:0070828">
    <property type="term" value="P:heterochromatin organization"/>
    <property type="evidence" value="ECO:0007669"/>
    <property type="project" value="TreeGrafter"/>
</dbReference>
<dbReference type="PANTHER" id="PTHR46024:SF2">
    <property type="entry name" value="HISTONE-LYSINE N-METHYLTRANSFERASE SETDB1"/>
    <property type="match status" value="1"/>
</dbReference>
<keyword evidence="16" id="KW-0539">Nucleus</keyword>
<dbReference type="GO" id="GO:0032259">
    <property type="term" value="P:methylation"/>
    <property type="evidence" value="ECO:0007669"/>
    <property type="project" value="UniProtKB-KW"/>
</dbReference>
<sequence>MGVLGKRKSNLWCRGTIVQMAEEGHKYKVEFKKGKKIVLPAHHVASEKNPVLDDLFIGCRVVARYKDKKGKILFNAAVLFELPEGKNRMRFLVFYDDGQAAYLALKDLHVVCKQLKKVWRDIEDEKNRLQVKEYLRVYPKPIAVALCIGQDTKVMRNGKFEECTVLQLDGSLVQICYKKDKQKEWVHKSSDLLEHIVYIKEKEKEKTQQVALQKTQQKSQQSPQQKTQQSIQQKSQQAPPQKAQQPDKTGNAVPQHNTTSSLTKFATVASTTLTLAADSPARVTQQSNTTVTKTPPKHHQNIILAAFQPKVILQKLSMEVILKKLSVLSPVLPADGVSKDCMQTVKSATAISTSNLRSAKRPSPDEEEVYVSEEEEHISVQDQYKSRNLYHRCCSACLDGIRPSQVNMHHGQNPLLIPLLFKFRRMTARRRIKGKVFSHIFYHSPCGQSLCDMQEVQEYLFETRCDFLFLEMFCMDPFVLMNRTRPPSTSSDRPHLYLPDISEGREALPLPCVNEVDNKPTPNVSYTKDRFPAPGVSINTSLDFLIGCDCTDGCWDRSKCACHQLTIEATSLCSGGPVDASAGYTHKRLPTSLPTGVYECNRLCRCDPRMCSNRLVQHGLQLRLELFMTRQKGWGIRCRDDVAKGTFVCIITGKIVNEDEVNEDDTVSGNEYLANLDFIEGVENLKEGYESGLYCSDTEVESNKTITVKTRPLRKNTLYQEDSSNGEGKTILSHKPHKASKDAQKKATKQMREDGQVNSGPKRHFAIKSCQTRVKPPETTEEQNKKMRTVLPANTRRLFDGKENCYIIDARQEGNLGRYINHSCNPNLFVQNVFVDTHDLRFPWVAFFASKRIKAGTELTWDYNYEVGSVEGKVLLCYCGSSRCTGRLL</sequence>
<dbReference type="InterPro" id="IPR046341">
    <property type="entry name" value="SET_dom_sf"/>
</dbReference>
<dbReference type="Pfam" id="PF18359">
    <property type="entry name" value="Tudor_5"/>
    <property type="match status" value="1"/>
</dbReference>
<evidence type="ECO:0000256" key="14">
    <source>
        <dbReference type="ARBA" id="ARBA00023054"/>
    </source>
</evidence>
<evidence type="ECO:0000256" key="4">
    <source>
        <dbReference type="ARBA" id="ARBA00022454"/>
    </source>
</evidence>
<keyword evidence="5" id="KW-0678">Repressor</keyword>
<gene>
    <name evidence="23" type="ORF">ABG768_004965</name>
</gene>
<name>A0AAW1ZX03_CULAL</name>
<keyword evidence="24" id="KW-1185">Reference proteome</keyword>
<feature type="compositionally biased region" description="Low complexity" evidence="19">
    <location>
        <begin position="210"/>
        <end position="249"/>
    </location>
</feature>
<comment type="caution">
    <text evidence="23">The sequence shown here is derived from an EMBL/GenBank/DDBJ whole genome shotgun (WGS) entry which is preliminary data.</text>
</comment>
<keyword evidence="14" id="KW-0175">Coiled coil</keyword>
<dbReference type="Pfam" id="PF00856">
    <property type="entry name" value="SET"/>
    <property type="match status" value="1"/>
</dbReference>
<keyword evidence="15" id="KW-0804">Transcription</keyword>
<dbReference type="PROSITE" id="PS50868">
    <property type="entry name" value="POST_SET"/>
    <property type="match status" value="1"/>
</dbReference>
<dbReference type="GO" id="GO:0005694">
    <property type="term" value="C:chromosome"/>
    <property type="evidence" value="ECO:0007669"/>
    <property type="project" value="UniProtKB-SubCell"/>
</dbReference>
<proteinExistence type="predicted"/>
<dbReference type="PROSITE" id="PS50867">
    <property type="entry name" value="PRE_SET"/>
    <property type="match status" value="1"/>
</dbReference>
<evidence type="ECO:0000256" key="2">
    <source>
        <dbReference type="ARBA" id="ARBA00004286"/>
    </source>
</evidence>
<dbReference type="Proteomes" id="UP001479290">
    <property type="component" value="Unassembled WGS sequence"/>
</dbReference>
<evidence type="ECO:0000256" key="5">
    <source>
        <dbReference type="ARBA" id="ARBA00022491"/>
    </source>
</evidence>
<dbReference type="SUPFAM" id="SSF54171">
    <property type="entry name" value="DNA-binding domain"/>
    <property type="match status" value="1"/>
</dbReference>
<dbReference type="InterPro" id="IPR007728">
    <property type="entry name" value="Pre-SET_dom"/>
</dbReference>
<evidence type="ECO:0000256" key="3">
    <source>
        <dbReference type="ARBA" id="ARBA00012182"/>
    </source>
</evidence>
<dbReference type="InterPro" id="IPR041292">
    <property type="entry name" value="Tudor_4"/>
</dbReference>
<dbReference type="InterPro" id="IPR041291">
    <property type="entry name" value="TUDOR_5"/>
</dbReference>
<evidence type="ECO:0000256" key="19">
    <source>
        <dbReference type="SAM" id="MobiDB-lite"/>
    </source>
</evidence>
<evidence type="ECO:0000256" key="1">
    <source>
        <dbReference type="ARBA" id="ARBA00004123"/>
    </source>
</evidence>
<protein>
    <recommendedName>
        <fullName evidence="3">[histone H3]-lysine(4) N-trimethyltransferase</fullName>
        <ecNumber evidence="3">2.1.1.354</ecNumber>
    </recommendedName>
</protein>
<feature type="domain" description="Post-SET" evidence="22">
    <location>
        <begin position="873"/>
        <end position="889"/>
    </location>
</feature>
<evidence type="ECO:0000256" key="11">
    <source>
        <dbReference type="ARBA" id="ARBA00022833"/>
    </source>
</evidence>
<dbReference type="SMART" id="SM00468">
    <property type="entry name" value="PreSET"/>
    <property type="match status" value="1"/>
</dbReference>
<dbReference type="EC" id="2.1.1.354" evidence="3"/>
<dbReference type="GO" id="GO:0003677">
    <property type="term" value="F:DNA binding"/>
    <property type="evidence" value="ECO:0007669"/>
    <property type="project" value="InterPro"/>
</dbReference>
<evidence type="ECO:0000259" key="20">
    <source>
        <dbReference type="PROSITE" id="PS50280"/>
    </source>
</evidence>
<keyword evidence="11" id="KW-0862">Zinc</keyword>
<evidence type="ECO:0000259" key="21">
    <source>
        <dbReference type="PROSITE" id="PS50867"/>
    </source>
</evidence>
<keyword evidence="10" id="KW-0677">Repeat</keyword>
<dbReference type="Pfam" id="PF01429">
    <property type="entry name" value="MBD"/>
    <property type="match status" value="1"/>
</dbReference>
<dbReference type="FunFam" id="2.170.270.10:FF:000017">
    <property type="entry name" value="Histone-lysine N-methyltransferase"/>
    <property type="match status" value="1"/>
</dbReference>
<feature type="domain" description="SET" evidence="20">
    <location>
        <begin position="622"/>
        <end position="864"/>
    </location>
</feature>
<dbReference type="Pfam" id="PF18358">
    <property type="entry name" value="Tudor_4"/>
    <property type="match status" value="1"/>
</dbReference>
<comment type="catalytic activity">
    <reaction evidence="17">
        <text>L-lysyl(4)-[histone H3] + 3 S-adenosyl-L-methionine = N(6),N(6),N(6)-trimethyl-L-lysyl(4)-[histone H3] + 3 S-adenosyl-L-homocysteine + 3 H(+)</text>
        <dbReference type="Rhea" id="RHEA:60260"/>
        <dbReference type="Rhea" id="RHEA-COMP:15537"/>
        <dbReference type="Rhea" id="RHEA-COMP:15547"/>
        <dbReference type="ChEBI" id="CHEBI:15378"/>
        <dbReference type="ChEBI" id="CHEBI:29969"/>
        <dbReference type="ChEBI" id="CHEBI:57856"/>
        <dbReference type="ChEBI" id="CHEBI:59789"/>
        <dbReference type="ChEBI" id="CHEBI:61961"/>
        <dbReference type="EC" id="2.1.1.354"/>
    </reaction>
</comment>
<dbReference type="InterPro" id="IPR051516">
    <property type="entry name" value="SETDB_methyltransferase"/>
</dbReference>
<dbReference type="GO" id="GO:0005634">
    <property type="term" value="C:nucleus"/>
    <property type="evidence" value="ECO:0007669"/>
    <property type="project" value="UniProtKB-SubCell"/>
</dbReference>
<accession>A0AAW1ZX03</accession>
<dbReference type="GO" id="GO:0140999">
    <property type="term" value="F:histone H3K4 trimethyltransferase activity"/>
    <property type="evidence" value="ECO:0007669"/>
    <property type="project" value="UniProtKB-EC"/>
</dbReference>
<dbReference type="AlphaFoldDB" id="A0AAW1ZX03"/>
<evidence type="ECO:0000259" key="22">
    <source>
        <dbReference type="PROSITE" id="PS50868"/>
    </source>
</evidence>
<evidence type="ECO:0000256" key="17">
    <source>
        <dbReference type="ARBA" id="ARBA00047571"/>
    </source>
</evidence>
<evidence type="ECO:0000256" key="9">
    <source>
        <dbReference type="ARBA" id="ARBA00022723"/>
    </source>
</evidence>
<keyword evidence="13" id="KW-0805">Transcription regulation</keyword>
<comment type="subcellular location">
    <subcellularLocation>
        <location evidence="2">Chromosome</location>
    </subcellularLocation>
    <subcellularLocation>
        <location evidence="1">Nucleus</location>
    </subcellularLocation>
</comment>
<dbReference type="InterPro" id="IPR001739">
    <property type="entry name" value="Methyl_CpG_DNA-bd"/>
</dbReference>
<keyword evidence="4" id="KW-0158">Chromosome</keyword>
<feature type="compositionally biased region" description="Polar residues" evidence="19">
    <location>
        <begin position="252"/>
        <end position="261"/>
    </location>
</feature>
<dbReference type="GO" id="GO:0010629">
    <property type="term" value="P:negative regulation of gene expression"/>
    <property type="evidence" value="ECO:0007669"/>
    <property type="project" value="TreeGrafter"/>
</dbReference>
<evidence type="ECO:0000256" key="13">
    <source>
        <dbReference type="ARBA" id="ARBA00023015"/>
    </source>
</evidence>
<dbReference type="PROSITE" id="PS50280">
    <property type="entry name" value="SET"/>
    <property type="match status" value="1"/>
</dbReference>
<evidence type="ECO:0000313" key="24">
    <source>
        <dbReference type="Proteomes" id="UP001479290"/>
    </source>
</evidence>
<evidence type="ECO:0000256" key="16">
    <source>
        <dbReference type="ARBA" id="ARBA00023242"/>
    </source>
</evidence>
<keyword evidence="6" id="KW-0489">Methyltransferase</keyword>
<dbReference type="InterPro" id="IPR016177">
    <property type="entry name" value="DNA-bd_dom_sf"/>
</dbReference>
<evidence type="ECO:0000256" key="15">
    <source>
        <dbReference type="ARBA" id="ARBA00023163"/>
    </source>
</evidence>
<dbReference type="CDD" id="cd10517">
    <property type="entry name" value="SET_SETDB1"/>
    <property type="match status" value="1"/>
</dbReference>
<feature type="compositionally biased region" description="Basic and acidic residues" evidence="19">
    <location>
        <begin position="739"/>
        <end position="755"/>
    </location>
</feature>
<dbReference type="SMART" id="SM00391">
    <property type="entry name" value="MBD"/>
    <property type="match status" value="1"/>
</dbReference>
<evidence type="ECO:0000256" key="10">
    <source>
        <dbReference type="ARBA" id="ARBA00022737"/>
    </source>
</evidence>
<dbReference type="Gene3D" id="2.170.270.10">
    <property type="entry name" value="SET domain"/>
    <property type="match status" value="1"/>
</dbReference>
<dbReference type="CDD" id="cd01395">
    <property type="entry name" value="HMT_MBD"/>
    <property type="match status" value="1"/>
</dbReference>